<name>A0A2S9QAA3_9HYPH</name>
<reference evidence="7 8" key="1">
    <citation type="submission" date="2018-02" db="EMBL/GenBank/DDBJ databases">
        <title>Whole genome sequencing of endophytic bacterium.</title>
        <authorList>
            <person name="Eedara R."/>
            <person name="Podile A.R."/>
        </authorList>
    </citation>
    <scope>NUCLEOTIDE SEQUENCE [LARGE SCALE GENOMIC DNA]</scope>
    <source>
        <strain evidence="7 8">RP1T</strain>
    </source>
</reference>
<dbReference type="PANTHER" id="PTHR43776">
    <property type="entry name" value="TRANSPORT ATP-BINDING PROTEIN"/>
    <property type="match status" value="1"/>
</dbReference>
<dbReference type="CDD" id="cd03257">
    <property type="entry name" value="ABC_NikE_OppD_transporters"/>
    <property type="match status" value="1"/>
</dbReference>
<dbReference type="PANTHER" id="PTHR43776:SF6">
    <property type="entry name" value="DIPEPTIDE TRANSPORT ATP-BINDING PROTEIN DPPF"/>
    <property type="match status" value="1"/>
</dbReference>
<dbReference type="SUPFAM" id="SSF52540">
    <property type="entry name" value="P-loop containing nucleoside triphosphate hydrolases"/>
    <property type="match status" value="1"/>
</dbReference>
<dbReference type="Pfam" id="PF08352">
    <property type="entry name" value="oligo_HPY"/>
    <property type="match status" value="1"/>
</dbReference>
<comment type="subcellular location">
    <subcellularLocation>
        <location evidence="1">Cell inner membrane</location>
        <topology evidence="1">Peripheral membrane protein</topology>
    </subcellularLocation>
</comment>
<evidence type="ECO:0000256" key="4">
    <source>
        <dbReference type="ARBA" id="ARBA00022741"/>
    </source>
</evidence>
<dbReference type="GO" id="GO:0005886">
    <property type="term" value="C:plasma membrane"/>
    <property type="evidence" value="ECO:0007669"/>
    <property type="project" value="UniProtKB-SubCell"/>
</dbReference>
<accession>A0A2S9QAA3</accession>
<feature type="domain" description="ABC transporter" evidence="6">
    <location>
        <begin position="5"/>
        <end position="254"/>
    </location>
</feature>
<dbReference type="Pfam" id="PF00005">
    <property type="entry name" value="ABC_tran"/>
    <property type="match status" value="1"/>
</dbReference>
<gene>
    <name evidence="7" type="primary">dppF</name>
    <name evidence="7" type="ORF">C5L14_18555</name>
</gene>
<dbReference type="InterPro" id="IPR003439">
    <property type="entry name" value="ABC_transporter-like_ATP-bd"/>
</dbReference>
<dbReference type="FunFam" id="3.40.50.300:FF:000016">
    <property type="entry name" value="Oligopeptide ABC transporter ATP-binding component"/>
    <property type="match status" value="1"/>
</dbReference>
<dbReference type="GO" id="GO:0015833">
    <property type="term" value="P:peptide transport"/>
    <property type="evidence" value="ECO:0007669"/>
    <property type="project" value="InterPro"/>
</dbReference>
<dbReference type="GO" id="GO:0016887">
    <property type="term" value="F:ATP hydrolysis activity"/>
    <property type="evidence" value="ECO:0007669"/>
    <property type="project" value="InterPro"/>
</dbReference>
<comment type="similarity">
    <text evidence="2">Belongs to the ABC transporter superfamily.</text>
</comment>
<evidence type="ECO:0000259" key="6">
    <source>
        <dbReference type="PROSITE" id="PS50893"/>
    </source>
</evidence>
<dbReference type="AlphaFoldDB" id="A0A2S9QAA3"/>
<keyword evidence="5 7" id="KW-0067">ATP-binding</keyword>
<dbReference type="InterPro" id="IPR003593">
    <property type="entry name" value="AAA+_ATPase"/>
</dbReference>
<proteinExistence type="inferred from homology"/>
<evidence type="ECO:0000313" key="8">
    <source>
        <dbReference type="Proteomes" id="UP000237682"/>
    </source>
</evidence>
<comment type="caution">
    <text evidence="7">The sequence shown here is derived from an EMBL/GenBank/DDBJ whole genome shotgun (WGS) entry which is preliminary data.</text>
</comment>
<dbReference type="InterPro" id="IPR050319">
    <property type="entry name" value="ABC_transp_ATP-bind"/>
</dbReference>
<keyword evidence="3" id="KW-0813">Transport</keyword>
<organism evidence="7 8">
    <name type="scientific">Labrys okinawensis</name>
    <dbReference type="NCBI Taxonomy" id="346911"/>
    <lineage>
        <taxon>Bacteria</taxon>
        <taxon>Pseudomonadati</taxon>
        <taxon>Pseudomonadota</taxon>
        <taxon>Alphaproteobacteria</taxon>
        <taxon>Hyphomicrobiales</taxon>
        <taxon>Xanthobacteraceae</taxon>
        <taxon>Labrys</taxon>
    </lineage>
</organism>
<dbReference type="NCBIfam" id="NF008453">
    <property type="entry name" value="PRK11308.1"/>
    <property type="match status" value="1"/>
</dbReference>
<dbReference type="PROSITE" id="PS00211">
    <property type="entry name" value="ABC_TRANSPORTER_1"/>
    <property type="match status" value="1"/>
</dbReference>
<keyword evidence="4" id="KW-0547">Nucleotide-binding</keyword>
<dbReference type="RefSeq" id="WP_105863535.1">
    <property type="nucleotide sequence ID" value="NZ_PUEJ01000006.1"/>
</dbReference>
<protein>
    <submittedName>
        <fullName evidence="7">Dipeptide ABC transporter ATP-binding protein</fullName>
    </submittedName>
</protein>
<dbReference type="NCBIfam" id="TIGR01727">
    <property type="entry name" value="oligo_HPY"/>
    <property type="match status" value="1"/>
</dbReference>
<dbReference type="OrthoDB" id="8456289at2"/>
<dbReference type="InterPro" id="IPR017871">
    <property type="entry name" value="ABC_transporter-like_CS"/>
</dbReference>
<evidence type="ECO:0000256" key="3">
    <source>
        <dbReference type="ARBA" id="ARBA00022448"/>
    </source>
</evidence>
<dbReference type="Gene3D" id="3.40.50.300">
    <property type="entry name" value="P-loop containing nucleotide triphosphate hydrolases"/>
    <property type="match status" value="1"/>
</dbReference>
<evidence type="ECO:0000256" key="5">
    <source>
        <dbReference type="ARBA" id="ARBA00022840"/>
    </source>
</evidence>
<dbReference type="Proteomes" id="UP000237682">
    <property type="component" value="Unassembled WGS sequence"/>
</dbReference>
<dbReference type="PROSITE" id="PS50893">
    <property type="entry name" value="ABC_TRANSPORTER_2"/>
    <property type="match status" value="1"/>
</dbReference>
<evidence type="ECO:0000256" key="2">
    <source>
        <dbReference type="ARBA" id="ARBA00005417"/>
    </source>
</evidence>
<keyword evidence="8" id="KW-1185">Reference proteome</keyword>
<dbReference type="InterPro" id="IPR027417">
    <property type="entry name" value="P-loop_NTPase"/>
</dbReference>
<dbReference type="GO" id="GO:0005524">
    <property type="term" value="F:ATP binding"/>
    <property type="evidence" value="ECO:0007669"/>
    <property type="project" value="UniProtKB-KW"/>
</dbReference>
<sequence>MAALVEARDLARSYEVKRGMFGGTAVVKALAGVSFSLEAGKTLAVVGESGCGKSTLARLLTMIEQPSAGSLTIGGIDVKLATAEQRKTLRREIQIVFQNPFGSLNPRQTIAQALEEPLLVNTRMSAGERREAALAMMRRVGLRPEQALRYPHMFSGGQRQRIAIARALMLRPKILVLDEPVSALDVSVRAQVLNLLAELQQEFKLAYIFISHDLSVVRHIADDVMVMYLGRAVEMGSRDALFSAPQHPYTRALMSATPQADPDRKRERIVLQGELPSPFAPPAGCAFNPRCPIVKPHCRDERPGLELKHDRLVACFEV</sequence>
<evidence type="ECO:0000313" key="7">
    <source>
        <dbReference type="EMBL" id="PRH86240.1"/>
    </source>
</evidence>
<dbReference type="GO" id="GO:0055085">
    <property type="term" value="P:transmembrane transport"/>
    <property type="evidence" value="ECO:0007669"/>
    <property type="project" value="UniProtKB-ARBA"/>
</dbReference>
<dbReference type="SMART" id="SM00382">
    <property type="entry name" value="AAA"/>
    <property type="match status" value="1"/>
</dbReference>
<dbReference type="EMBL" id="PUEJ01000006">
    <property type="protein sequence ID" value="PRH86240.1"/>
    <property type="molecule type" value="Genomic_DNA"/>
</dbReference>
<dbReference type="InterPro" id="IPR013563">
    <property type="entry name" value="Oligopep_ABC_C"/>
</dbReference>
<evidence type="ECO:0000256" key="1">
    <source>
        <dbReference type="ARBA" id="ARBA00004417"/>
    </source>
</evidence>